<feature type="transmembrane region" description="Helical" evidence="5">
    <location>
        <begin position="12"/>
        <end position="32"/>
    </location>
</feature>
<gene>
    <name evidence="6" type="ORF">FYJ73_07170</name>
</gene>
<name>A0A7K0KG78_9BACT</name>
<feature type="transmembrane region" description="Helical" evidence="5">
    <location>
        <begin position="124"/>
        <end position="146"/>
    </location>
</feature>
<organism evidence="6 7">
    <name type="scientific">Hallella mizrahii</name>
    <dbReference type="NCBI Taxonomy" id="2606637"/>
    <lineage>
        <taxon>Bacteria</taxon>
        <taxon>Pseudomonadati</taxon>
        <taxon>Bacteroidota</taxon>
        <taxon>Bacteroidia</taxon>
        <taxon>Bacteroidales</taxon>
        <taxon>Prevotellaceae</taxon>
        <taxon>Hallella</taxon>
    </lineage>
</organism>
<feature type="transmembrane region" description="Helical" evidence="5">
    <location>
        <begin position="218"/>
        <end position="242"/>
    </location>
</feature>
<dbReference type="AlphaFoldDB" id="A0A7K0KG78"/>
<evidence type="ECO:0000256" key="5">
    <source>
        <dbReference type="SAM" id="Phobius"/>
    </source>
</evidence>
<proteinExistence type="predicted"/>
<sequence length="314" mass="33372">MLSKICNYISKYMALIVIVVAAIALTVPSSFHWISTSWITPLLGLVMFGMGLTLDPHDFKVVFTRPKDIIIGSLAQFIIMPLTAFLLSHAFGLSDELAIGVILVGCCPGGTASNVMTYLAKGDLALSVGMTTVSTVLAPILTPLLTLLYAGERVHVDAIGMFLSIIEVVILPIILGFVFKKLFPNQTQRMAGFLPAFSSVMIALIVGIIVSANAPKLLTGGMLIVLVVMLHNICGLSMGYLVGRLLHLPHSKCSAISIEVGMQNSGLASSLATVHFAMYPMATVPGAVFSVWHNVSGAVVAKIYARKQEVGTGK</sequence>
<dbReference type="Proteomes" id="UP000438914">
    <property type="component" value="Unassembled WGS sequence"/>
</dbReference>
<dbReference type="InterPro" id="IPR038770">
    <property type="entry name" value="Na+/solute_symporter_sf"/>
</dbReference>
<dbReference type="Gene3D" id="1.20.1530.20">
    <property type="match status" value="1"/>
</dbReference>
<feature type="transmembrane region" description="Helical" evidence="5">
    <location>
        <begin position="158"/>
        <end position="179"/>
    </location>
</feature>
<evidence type="ECO:0000256" key="2">
    <source>
        <dbReference type="ARBA" id="ARBA00022692"/>
    </source>
</evidence>
<accession>A0A7K0KG78</accession>
<keyword evidence="2 5" id="KW-0812">Transmembrane</keyword>
<keyword evidence="4 5" id="KW-0472">Membrane</keyword>
<keyword evidence="3 5" id="KW-1133">Transmembrane helix</keyword>
<comment type="subcellular location">
    <subcellularLocation>
        <location evidence="1">Membrane</location>
        <topology evidence="1">Multi-pass membrane protein</topology>
    </subcellularLocation>
</comment>
<dbReference type="EMBL" id="VUNG01000015">
    <property type="protein sequence ID" value="MST84450.1"/>
    <property type="molecule type" value="Genomic_DNA"/>
</dbReference>
<dbReference type="InterPro" id="IPR004710">
    <property type="entry name" value="Bilac:Na_transpt"/>
</dbReference>
<feature type="transmembrane region" description="Helical" evidence="5">
    <location>
        <begin position="191"/>
        <end position="212"/>
    </location>
</feature>
<evidence type="ECO:0000313" key="7">
    <source>
        <dbReference type="Proteomes" id="UP000438914"/>
    </source>
</evidence>
<dbReference type="PANTHER" id="PTHR10361:SF28">
    <property type="entry name" value="P3 PROTEIN-RELATED"/>
    <property type="match status" value="1"/>
</dbReference>
<comment type="caution">
    <text evidence="6">The sequence shown here is derived from an EMBL/GenBank/DDBJ whole genome shotgun (WGS) entry which is preliminary data.</text>
</comment>
<evidence type="ECO:0000256" key="3">
    <source>
        <dbReference type="ARBA" id="ARBA00022989"/>
    </source>
</evidence>
<dbReference type="PANTHER" id="PTHR10361">
    <property type="entry name" value="SODIUM-BILE ACID COTRANSPORTER"/>
    <property type="match status" value="1"/>
</dbReference>
<evidence type="ECO:0000256" key="1">
    <source>
        <dbReference type="ARBA" id="ARBA00004141"/>
    </source>
</evidence>
<evidence type="ECO:0000313" key="6">
    <source>
        <dbReference type="EMBL" id="MST84450.1"/>
    </source>
</evidence>
<dbReference type="GO" id="GO:0016020">
    <property type="term" value="C:membrane"/>
    <property type="evidence" value="ECO:0007669"/>
    <property type="project" value="UniProtKB-SubCell"/>
</dbReference>
<dbReference type="RefSeq" id="WP_154534036.1">
    <property type="nucleotide sequence ID" value="NZ_VUNG01000015.1"/>
</dbReference>
<feature type="transmembrane region" description="Helical" evidence="5">
    <location>
        <begin position="38"/>
        <end position="57"/>
    </location>
</feature>
<protein>
    <submittedName>
        <fullName evidence="6">Bile acid:sodium symporter family protein</fullName>
    </submittedName>
</protein>
<dbReference type="Pfam" id="PF01758">
    <property type="entry name" value="SBF"/>
    <property type="match status" value="1"/>
</dbReference>
<dbReference type="InterPro" id="IPR002657">
    <property type="entry name" value="BilAc:Na_symport/Acr3"/>
</dbReference>
<evidence type="ECO:0000256" key="4">
    <source>
        <dbReference type="ARBA" id="ARBA00023136"/>
    </source>
</evidence>
<feature type="transmembrane region" description="Helical" evidence="5">
    <location>
        <begin position="69"/>
        <end position="91"/>
    </location>
</feature>
<keyword evidence="7" id="KW-1185">Reference proteome</keyword>
<reference evidence="6 7" key="1">
    <citation type="submission" date="2019-08" db="EMBL/GenBank/DDBJ databases">
        <title>In-depth cultivation of the pig gut microbiome towards novel bacterial diversity and tailored functional studies.</title>
        <authorList>
            <person name="Wylensek D."/>
            <person name="Hitch T.C.A."/>
            <person name="Clavel T."/>
        </authorList>
    </citation>
    <scope>NUCLEOTIDE SEQUENCE [LARGE SCALE GENOMIC DNA]</scope>
    <source>
        <strain evidence="6 7">LKV-178-WT-2A</strain>
    </source>
</reference>
<feature type="transmembrane region" description="Helical" evidence="5">
    <location>
        <begin position="97"/>
        <end position="117"/>
    </location>
</feature>